<dbReference type="InterPro" id="IPR003495">
    <property type="entry name" value="CobW/HypB/UreG_nucleotide-bd"/>
</dbReference>
<dbReference type="NCBIfam" id="TIGR00101">
    <property type="entry name" value="ureG"/>
    <property type="match status" value="1"/>
</dbReference>
<sequence>MAGEEAAGKACTFKEGEGAGDDAAHGHSHSHGHDHAHGGHGHSHEILDGPGDYAKREAPMNMQDGRESFEKRAFTIGIGGPVGSGKTALTMQLCRHFRETDHENIVAITNDIFTREDGEFLVRNEALAPERIKPIETGGCPHAAIREDVSSNLAAAEELTAKFHPELILLESGGDNLSANFSRELADYIIYVIDVAGGDKVPRKGGPGVTQSDLLVINKTDLAELVGADLDVMKRDAAKMRGTGPTLFTQVKNKVGVAEVADHILKSLAEMDPSSNKRRKIAEA</sequence>
<dbReference type="FunFam" id="3.40.50.300:FF:000208">
    <property type="entry name" value="Urease accessory protein UreG"/>
    <property type="match status" value="1"/>
</dbReference>
<dbReference type="InterPro" id="IPR004400">
    <property type="entry name" value="UreG"/>
</dbReference>
<dbReference type="InParanoid" id="A0A2R5GT28"/>
<dbReference type="GO" id="GO:0005525">
    <property type="term" value="F:GTP binding"/>
    <property type="evidence" value="ECO:0007669"/>
    <property type="project" value="UniProtKB-KW"/>
</dbReference>
<dbReference type="InterPro" id="IPR027417">
    <property type="entry name" value="P-loop_NTPase"/>
</dbReference>
<dbReference type="SUPFAM" id="SSF52540">
    <property type="entry name" value="P-loop containing nucleoside triphosphate hydrolases"/>
    <property type="match status" value="1"/>
</dbReference>
<evidence type="ECO:0000256" key="3">
    <source>
        <dbReference type="ARBA" id="ARBA00022988"/>
    </source>
</evidence>
<evidence type="ECO:0000313" key="8">
    <source>
        <dbReference type="EMBL" id="GBG31034.1"/>
    </source>
</evidence>
<reference evidence="8 9" key="1">
    <citation type="submission" date="2017-12" db="EMBL/GenBank/DDBJ databases">
        <title>Sequencing, de novo assembly and annotation of complete genome of a new Thraustochytrid species, strain FCC1311.</title>
        <authorList>
            <person name="Sedici K."/>
            <person name="Godart F."/>
            <person name="Aiese Cigliano R."/>
            <person name="Sanseverino W."/>
            <person name="Barakat M."/>
            <person name="Ortet P."/>
            <person name="Marechal E."/>
            <person name="Cagnac O."/>
            <person name="Amato A."/>
        </authorList>
    </citation>
    <scope>NUCLEOTIDE SEQUENCE [LARGE SCALE GENOMIC DNA]</scope>
</reference>
<accession>A0A2R5GT28</accession>
<feature type="region of interest" description="Disordered" evidence="6">
    <location>
        <begin position="1"/>
        <end position="56"/>
    </location>
</feature>
<dbReference type="EMBL" id="BEYU01000089">
    <property type="protein sequence ID" value="GBG31034.1"/>
    <property type="molecule type" value="Genomic_DNA"/>
</dbReference>
<evidence type="ECO:0000256" key="5">
    <source>
        <dbReference type="ARBA" id="ARBA00023186"/>
    </source>
</evidence>
<dbReference type="GO" id="GO:0043419">
    <property type="term" value="P:urea catabolic process"/>
    <property type="evidence" value="ECO:0007669"/>
    <property type="project" value="InterPro"/>
</dbReference>
<comment type="similarity">
    <text evidence="1">Belongs to the SIMIBI class G3E GTPase family. UreG subfamily.</text>
</comment>
<evidence type="ECO:0000256" key="2">
    <source>
        <dbReference type="ARBA" id="ARBA00022741"/>
    </source>
</evidence>
<keyword evidence="2" id="KW-0547">Nucleotide-binding</keyword>
<comment type="caution">
    <text evidence="8">The sequence shown here is derived from an EMBL/GenBank/DDBJ whole genome shotgun (WGS) entry which is preliminary data.</text>
</comment>
<gene>
    <name evidence="8" type="ORF">FCC1311_072552</name>
</gene>
<dbReference type="AlphaFoldDB" id="A0A2R5GT28"/>
<dbReference type="CDD" id="cd05540">
    <property type="entry name" value="UreG"/>
    <property type="match status" value="1"/>
</dbReference>
<dbReference type="OrthoDB" id="10063137at2759"/>
<dbReference type="GO" id="GO:0016151">
    <property type="term" value="F:nickel cation binding"/>
    <property type="evidence" value="ECO:0007669"/>
    <property type="project" value="InterPro"/>
</dbReference>
<organism evidence="8 9">
    <name type="scientific">Hondaea fermentalgiana</name>
    <dbReference type="NCBI Taxonomy" id="2315210"/>
    <lineage>
        <taxon>Eukaryota</taxon>
        <taxon>Sar</taxon>
        <taxon>Stramenopiles</taxon>
        <taxon>Bigyra</taxon>
        <taxon>Labyrinthulomycetes</taxon>
        <taxon>Thraustochytrida</taxon>
        <taxon>Thraustochytriidae</taxon>
        <taxon>Hondaea</taxon>
    </lineage>
</organism>
<dbReference type="Gene3D" id="3.40.50.300">
    <property type="entry name" value="P-loop containing nucleotide triphosphate hydrolases"/>
    <property type="match status" value="1"/>
</dbReference>
<feature type="compositionally biased region" description="Basic and acidic residues" evidence="6">
    <location>
        <begin position="12"/>
        <end position="56"/>
    </location>
</feature>
<proteinExistence type="inferred from homology"/>
<evidence type="ECO:0000313" key="9">
    <source>
        <dbReference type="Proteomes" id="UP000241890"/>
    </source>
</evidence>
<dbReference type="GO" id="GO:0003924">
    <property type="term" value="F:GTPase activity"/>
    <property type="evidence" value="ECO:0007669"/>
    <property type="project" value="InterPro"/>
</dbReference>
<keyword evidence="5" id="KW-0143">Chaperone</keyword>
<dbReference type="Proteomes" id="UP000241890">
    <property type="component" value="Unassembled WGS sequence"/>
</dbReference>
<evidence type="ECO:0000256" key="6">
    <source>
        <dbReference type="SAM" id="MobiDB-lite"/>
    </source>
</evidence>
<evidence type="ECO:0000259" key="7">
    <source>
        <dbReference type="Pfam" id="PF02492"/>
    </source>
</evidence>
<protein>
    <submittedName>
        <fullName evidence="8">Urease accessory protein G</fullName>
    </submittedName>
</protein>
<name>A0A2R5GT28_9STRA</name>
<dbReference type="Pfam" id="PF02492">
    <property type="entry name" value="cobW"/>
    <property type="match status" value="1"/>
</dbReference>
<evidence type="ECO:0000256" key="4">
    <source>
        <dbReference type="ARBA" id="ARBA00023134"/>
    </source>
</evidence>
<dbReference type="HAMAP" id="MF_01389">
    <property type="entry name" value="UreG"/>
    <property type="match status" value="1"/>
</dbReference>
<dbReference type="PANTHER" id="PTHR31715">
    <property type="entry name" value="UREASE ACCESSORY PROTEIN G"/>
    <property type="match status" value="1"/>
</dbReference>
<feature type="domain" description="CobW/HypB/UreG nucleotide-binding" evidence="7">
    <location>
        <begin position="75"/>
        <end position="245"/>
    </location>
</feature>
<keyword evidence="9" id="KW-1185">Reference proteome</keyword>
<evidence type="ECO:0000256" key="1">
    <source>
        <dbReference type="ARBA" id="ARBA00005732"/>
    </source>
</evidence>
<keyword evidence="4" id="KW-0342">GTP-binding</keyword>
<keyword evidence="3" id="KW-0996">Nickel insertion</keyword>
<dbReference type="PANTHER" id="PTHR31715:SF0">
    <property type="entry name" value="UREASE ACCESSORY PROTEIN G"/>
    <property type="match status" value="1"/>
</dbReference>